<organism evidence="7 8">
    <name type="scientific">Anaerosacchariphilus hominis</name>
    <dbReference type="NCBI Taxonomy" id="2763017"/>
    <lineage>
        <taxon>Bacteria</taxon>
        <taxon>Bacillati</taxon>
        <taxon>Bacillota</taxon>
        <taxon>Clostridia</taxon>
        <taxon>Lachnospirales</taxon>
        <taxon>Lachnospiraceae</taxon>
        <taxon>Anaerosacchariphilus</taxon>
    </lineage>
</organism>
<dbReference type="GO" id="GO:0003677">
    <property type="term" value="F:DNA binding"/>
    <property type="evidence" value="ECO:0007669"/>
    <property type="project" value="UniProtKB-KW"/>
</dbReference>
<keyword evidence="4" id="KW-0238">DNA-binding</keyword>
<dbReference type="InterPro" id="IPR007627">
    <property type="entry name" value="RNA_pol_sigma70_r2"/>
</dbReference>
<dbReference type="SUPFAM" id="SSF88659">
    <property type="entry name" value="Sigma3 and sigma4 domains of RNA polymerase sigma factors"/>
    <property type="match status" value="1"/>
</dbReference>
<proteinExistence type="inferred from homology"/>
<dbReference type="InterPro" id="IPR014284">
    <property type="entry name" value="RNA_pol_sigma-70_dom"/>
</dbReference>
<dbReference type="InterPro" id="IPR039425">
    <property type="entry name" value="RNA_pol_sigma-70-like"/>
</dbReference>
<dbReference type="InterPro" id="IPR036388">
    <property type="entry name" value="WH-like_DNA-bd_sf"/>
</dbReference>
<evidence type="ECO:0000256" key="5">
    <source>
        <dbReference type="ARBA" id="ARBA00023163"/>
    </source>
</evidence>
<keyword evidence="3" id="KW-0731">Sigma factor</keyword>
<dbReference type="AlphaFoldDB" id="A0A923L9Y1"/>
<dbReference type="InterPro" id="IPR013325">
    <property type="entry name" value="RNA_pol_sigma_r2"/>
</dbReference>
<accession>A0A923L9Y1</accession>
<name>A0A923L9Y1_9FIRM</name>
<dbReference type="Gene3D" id="1.10.1740.10">
    <property type="match status" value="1"/>
</dbReference>
<evidence type="ECO:0000256" key="4">
    <source>
        <dbReference type="ARBA" id="ARBA00023125"/>
    </source>
</evidence>
<keyword evidence="5" id="KW-0804">Transcription</keyword>
<dbReference type="SUPFAM" id="SSF88946">
    <property type="entry name" value="Sigma2 domain of RNA polymerase sigma factors"/>
    <property type="match status" value="1"/>
</dbReference>
<keyword evidence="2" id="KW-0805">Transcription regulation</keyword>
<dbReference type="InterPro" id="IPR013324">
    <property type="entry name" value="RNA_pol_sigma_r3/r4-like"/>
</dbReference>
<evidence type="ECO:0000256" key="2">
    <source>
        <dbReference type="ARBA" id="ARBA00023015"/>
    </source>
</evidence>
<protein>
    <submittedName>
        <fullName evidence="7">Sigma-70 family RNA polymerase sigma factor</fullName>
    </submittedName>
</protein>
<evidence type="ECO:0000256" key="3">
    <source>
        <dbReference type="ARBA" id="ARBA00023082"/>
    </source>
</evidence>
<dbReference type="RefSeq" id="WP_186872643.1">
    <property type="nucleotide sequence ID" value="NZ_JACOOR010000001.1"/>
</dbReference>
<dbReference type="GO" id="GO:0016987">
    <property type="term" value="F:sigma factor activity"/>
    <property type="evidence" value="ECO:0007669"/>
    <property type="project" value="UniProtKB-KW"/>
</dbReference>
<keyword evidence="8" id="KW-1185">Reference proteome</keyword>
<evidence type="ECO:0000313" key="7">
    <source>
        <dbReference type="EMBL" id="MBC5658665.1"/>
    </source>
</evidence>
<evidence type="ECO:0000256" key="1">
    <source>
        <dbReference type="ARBA" id="ARBA00010641"/>
    </source>
</evidence>
<dbReference type="EMBL" id="JACOOR010000001">
    <property type="protein sequence ID" value="MBC5658665.1"/>
    <property type="molecule type" value="Genomic_DNA"/>
</dbReference>
<reference evidence="7" key="1">
    <citation type="submission" date="2020-08" db="EMBL/GenBank/DDBJ databases">
        <title>Genome public.</title>
        <authorList>
            <person name="Liu C."/>
            <person name="Sun Q."/>
        </authorList>
    </citation>
    <scope>NUCLEOTIDE SEQUENCE</scope>
    <source>
        <strain evidence="7">NSJ-68</strain>
    </source>
</reference>
<dbReference type="Pfam" id="PF04542">
    <property type="entry name" value="Sigma70_r2"/>
    <property type="match status" value="1"/>
</dbReference>
<gene>
    <name evidence="7" type="ORF">H8S44_02535</name>
</gene>
<dbReference type="PANTHER" id="PTHR43133">
    <property type="entry name" value="RNA POLYMERASE ECF-TYPE SIGMA FACTO"/>
    <property type="match status" value="1"/>
</dbReference>
<comment type="caution">
    <text evidence="7">The sequence shown here is derived from an EMBL/GenBank/DDBJ whole genome shotgun (WGS) entry which is preliminary data.</text>
</comment>
<sequence>MEYTQDRFQAIYEECKNLILKIAYDMTKDYHLAQDICQETFLRLLGYRKDLKEENIRYWLMVVATNLIRDYYRKAYKRRELLDEAEPYSSYDELDYCIDRYLDSLEMHELTNRMLKALHDRNADWYEVFVLVELLEVPRKSVAKERGIALSTVDAHLKKARMWMKEQYGAEYREL</sequence>
<dbReference type="GO" id="GO:0006352">
    <property type="term" value="P:DNA-templated transcription initiation"/>
    <property type="evidence" value="ECO:0007669"/>
    <property type="project" value="InterPro"/>
</dbReference>
<feature type="domain" description="RNA polymerase sigma-70 region 2" evidence="6">
    <location>
        <begin position="11"/>
        <end position="75"/>
    </location>
</feature>
<dbReference type="Gene3D" id="1.10.10.10">
    <property type="entry name" value="Winged helix-like DNA-binding domain superfamily/Winged helix DNA-binding domain"/>
    <property type="match status" value="1"/>
</dbReference>
<dbReference type="Proteomes" id="UP000649345">
    <property type="component" value="Unassembled WGS sequence"/>
</dbReference>
<evidence type="ECO:0000313" key="8">
    <source>
        <dbReference type="Proteomes" id="UP000649345"/>
    </source>
</evidence>
<dbReference type="PANTHER" id="PTHR43133:SF8">
    <property type="entry name" value="RNA POLYMERASE SIGMA FACTOR HI_1459-RELATED"/>
    <property type="match status" value="1"/>
</dbReference>
<comment type="similarity">
    <text evidence="1">Belongs to the sigma-70 factor family. ECF subfamily.</text>
</comment>
<dbReference type="NCBIfam" id="TIGR02937">
    <property type="entry name" value="sigma70-ECF"/>
    <property type="match status" value="1"/>
</dbReference>
<evidence type="ECO:0000259" key="6">
    <source>
        <dbReference type="Pfam" id="PF04542"/>
    </source>
</evidence>